<evidence type="ECO:0000256" key="1">
    <source>
        <dbReference type="ARBA" id="ARBA00004123"/>
    </source>
</evidence>
<dbReference type="SMART" id="SM00389">
    <property type="entry name" value="HOX"/>
    <property type="match status" value="1"/>
</dbReference>
<dbReference type="PANTHER" id="PTHR24329">
    <property type="entry name" value="HOMEOBOX PROTEIN ARISTALESS"/>
    <property type="match status" value="1"/>
</dbReference>
<comment type="subcellular location">
    <subcellularLocation>
        <location evidence="1 2 3">Nucleus</location>
    </subcellularLocation>
</comment>
<dbReference type="Pfam" id="PF00046">
    <property type="entry name" value="Homeodomain"/>
    <property type="match status" value="1"/>
</dbReference>
<proteinExistence type="evidence at transcript level"/>
<keyword evidence="2 3" id="KW-0371">Homeobox</keyword>
<feature type="compositionally biased region" description="Polar residues" evidence="4">
    <location>
        <begin position="86"/>
        <end position="104"/>
    </location>
</feature>
<dbReference type="GO" id="GO:0005634">
    <property type="term" value="C:nucleus"/>
    <property type="evidence" value="ECO:0007669"/>
    <property type="project" value="UniProtKB-SubCell"/>
</dbReference>
<protein>
    <submittedName>
        <fullName evidence="6">Aristaless-like homeobox protein</fullName>
    </submittedName>
</protein>
<keyword evidence="2 3" id="KW-0238">DNA-binding</keyword>
<dbReference type="AlphaFoldDB" id="A0A023UHA7"/>
<feature type="region of interest" description="Disordered" evidence="4">
    <location>
        <begin position="48"/>
        <end position="67"/>
    </location>
</feature>
<dbReference type="GO" id="GO:0000981">
    <property type="term" value="F:DNA-binding transcription factor activity, RNA polymerase II-specific"/>
    <property type="evidence" value="ECO:0007669"/>
    <property type="project" value="TreeGrafter"/>
</dbReference>
<feature type="domain" description="Homeobox" evidence="5">
    <location>
        <begin position="169"/>
        <end position="217"/>
    </location>
</feature>
<evidence type="ECO:0000256" key="3">
    <source>
        <dbReference type="RuleBase" id="RU000682"/>
    </source>
</evidence>
<evidence type="ECO:0000256" key="2">
    <source>
        <dbReference type="PROSITE-ProRule" id="PRU00108"/>
    </source>
</evidence>
<organism evidence="6">
    <name type="scientific">Sepia officinalis</name>
    <name type="common">Common cuttlefish</name>
    <dbReference type="NCBI Taxonomy" id="6610"/>
    <lineage>
        <taxon>Eukaryota</taxon>
        <taxon>Metazoa</taxon>
        <taxon>Spiralia</taxon>
        <taxon>Lophotrochozoa</taxon>
        <taxon>Mollusca</taxon>
        <taxon>Cephalopoda</taxon>
        <taxon>Coleoidea</taxon>
        <taxon>Decapodiformes</taxon>
        <taxon>Sepiida</taxon>
        <taxon>Sepiina</taxon>
        <taxon>Sepiidae</taxon>
        <taxon>Sepia</taxon>
    </lineage>
</organism>
<dbReference type="PROSITE" id="PS50071">
    <property type="entry name" value="HOMEOBOX_2"/>
    <property type="match status" value="1"/>
</dbReference>
<dbReference type="InterPro" id="IPR009057">
    <property type="entry name" value="Homeodomain-like_sf"/>
</dbReference>
<keyword evidence="2 3" id="KW-0539">Nucleus</keyword>
<dbReference type="Gene3D" id="1.10.10.60">
    <property type="entry name" value="Homeodomain-like"/>
    <property type="match status" value="1"/>
</dbReference>
<dbReference type="EMBL" id="KJ467073">
    <property type="protein sequence ID" value="AHY00644.1"/>
    <property type="molecule type" value="mRNA"/>
</dbReference>
<sequence length="217" mass="23581">MGEGGEGRCLVVSNGRNERLNEQIGKMEKQDCSISGNVSIAEDARGSIACSSSKRPPPCTGTLAESPHLHSMQGSYSINGLLASHEGQTLGDNPSPRGTDTGLTNGFNSAKYLGYSSQSPVATAAAAAALSSKENQTSSTGNGEYQREQSSVGLNHYSDIPYGQQQVKRKQRRYRTTFTSYQLEELEKAFHKTHYPDVFCREELALRIDLTEARVQV</sequence>
<dbReference type="GO" id="GO:0000977">
    <property type="term" value="F:RNA polymerase II transcription regulatory region sequence-specific DNA binding"/>
    <property type="evidence" value="ECO:0007669"/>
    <property type="project" value="TreeGrafter"/>
</dbReference>
<evidence type="ECO:0000259" key="5">
    <source>
        <dbReference type="PROSITE" id="PS50071"/>
    </source>
</evidence>
<dbReference type="InterPro" id="IPR050649">
    <property type="entry name" value="Paired_Homeobox_TFs"/>
</dbReference>
<name>A0A023UHA7_SEPOF</name>
<dbReference type="SUPFAM" id="SSF46689">
    <property type="entry name" value="Homeodomain-like"/>
    <property type="match status" value="1"/>
</dbReference>
<dbReference type="InterPro" id="IPR001356">
    <property type="entry name" value="HD"/>
</dbReference>
<evidence type="ECO:0000256" key="4">
    <source>
        <dbReference type="SAM" id="MobiDB-lite"/>
    </source>
</evidence>
<evidence type="ECO:0000313" key="6">
    <source>
        <dbReference type="EMBL" id="AHY00644.1"/>
    </source>
</evidence>
<accession>A0A023UHA7</accession>
<dbReference type="PANTHER" id="PTHR24329:SF543">
    <property type="entry name" value="FI01017P-RELATED"/>
    <property type="match status" value="1"/>
</dbReference>
<reference evidence="6" key="1">
    <citation type="submission" date="2014-02" db="EMBL/GenBank/DDBJ databases">
        <title>Characterization of homeobox genes reveals sophisticated regionalization of the central nervous system in the European cuttlefish Sepia officinalis.</title>
        <authorList>
            <person name="Cole A.G."/>
            <person name="Sesso S."/>
            <person name="Focareta L."/>
        </authorList>
    </citation>
    <scope>NUCLEOTIDE SEQUENCE</scope>
</reference>
<feature type="region of interest" description="Disordered" evidence="4">
    <location>
        <begin position="85"/>
        <end position="104"/>
    </location>
</feature>
<dbReference type="FunFam" id="1.10.10.60:FF:000710">
    <property type="entry name" value="Paired box 7a"/>
    <property type="match status" value="1"/>
</dbReference>
<feature type="non-terminal residue" evidence="6">
    <location>
        <position position="217"/>
    </location>
</feature>
<dbReference type="CDD" id="cd00086">
    <property type="entry name" value="homeodomain"/>
    <property type="match status" value="1"/>
</dbReference>